<evidence type="ECO:0000313" key="1">
    <source>
        <dbReference type="EMBL" id="SDW06999.1"/>
    </source>
</evidence>
<dbReference type="Proteomes" id="UP000199488">
    <property type="component" value="Unassembled WGS sequence"/>
</dbReference>
<protein>
    <submittedName>
        <fullName evidence="1">Uncharacterized protein</fullName>
    </submittedName>
</protein>
<keyword evidence="2" id="KW-1185">Reference proteome</keyword>
<sequence length="29" mass="3133">MEIAAVILYGVFASLLLINPAQVNKTKSQ</sequence>
<gene>
    <name evidence="1" type="ORF">SAMN05421781_0337</name>
</gene>
<name>A0A1H2QKR1_9BACI</name>
<reference evidence="1 2" key="1">
    <citation type="submission" date="2016-10" db="EMBL/GenBank/DDBJ databases">
        <authorList>
            <person name="de Groot N.N."/>
        </authorList>
    </citation>
    <scope>NUCLEOTIDE SEQUENCE [LARGE SCALE GENOMIC DNA]</scope>
    <source>
        <strain evidence="1 2">DSM 23126</strain>
    </source>
</reference>
<dbReference type="AlphaFoldDB" id="A0A1H2QKR1"/>
<organism evidence="1 2">
    <name type="scientific">Marinococcus luteus</name>
    <dbReference type="NCBI Taxonomy" id="1122204"/>
    <lineage>
        <taxon>Bacteria</taxon>
        <taxon>Bacillati</taxon>
        <taxon>Bacillota</taxon>
        <taxon>Bacilli</taxon>
        <taxon>Bacillales</taxon>
        <taxon>Bacillaceae</taxon>
        <taxon>Marinococcus</taxon>
    </lineage>
</organism>
<accession>A0A1H2QKR1</accession>
<evidence type="ECO:0000313" key="2">
    <source>
        <dbReference type="Proteomes" id="UP000199488"/>
    </source>
</evidence>
<dbReference type="EMBL" id="FNNC01000001">
    <property type="protein sequence ID" value="SDW06999.1"/>
    <property type="molecule type" value="Genomic_DNA"/>
</dbReference>
<proteinExistence type="predicted"/>